<keyword evidence="1 2" id="KW-0862">Zinc</keyword>
<keyword evidence="1 2" id="KW-0645">Protease</keyword>
<keyword evidence="1 2" id="KW-0479">Metal-binding</keyword>
<feature type="domain" description="Peptidase M12A" evidence="4">
    <location>
        <begin position="1"/>
        <end position="123"/>
    </location>
</feature>
<dbReference type="PROSITE" id="PS51864">
    <property type="entry name" value="ASTACIN"/>
    <property type="match status" value="1"/>
</dbReference>
<dbReference type="SUPFAM" id="SSF55486">
    <property type="entry name" value="Metalloproteases ('zincins'), catalytic domain"/>
    <property type="match status" value="1"/>
</dbReference>
<evidence type="ECO:0000256" key="3">
    <source>
        <dbReference type="SAM" id="MobiDB-lite"/>
    </source>
</evidence>
<proteinExistence type="predicted"/>
<evidence type="ECO:0000313" key="6">
    <source>
        <dbReference type="Proteomes" id="UP001196413"/>
    </source>
</evidence>
<name>A0AAD5MNC0_PARTN</name>
<feature type="binding site" evidence="1">
    <location>
        <position position="19"/>
    </location>
    <ligand>
        <name>Zn(2+)</name>
        <dbReference type="ChEBI" id="CHEBI:29105"/>
        <note>catalytic</note>
    </ligand>
</feature>
<keyword evidence="1 2" id="KW-0482">Metalloprotease</keyword>
<evidence type="ECO:0000313" key="5">
    <source>
        <dbReference type="EMBL" id="KAJ1358923.1"/>
    </source>
</evidence>
<dbReference type="EMBL" id="JAHQIW010003510">
    <property type="protein sequence ID" value="KAJ1358923.1"/>
    <property type="molecule type" value="Genomic_DNA"/>
</dbReference>
<organism evidence="5 6">
    <name type="scientific">Parelaphostrongylus tenuis</name>
    <name type="common">Meningeal worm</name>
    <dbReference type="NCBI Taxonomy" id="148309"/>
    <lineage>
        <taxon>Eukaryota</taxon>
        <taxon>Metazoa</taxon>
        <taxon>Ecdysozoa</taxon>
        <taxon>Nematoda</taxon>
        <taxon>Chromadorea</taxon>
        <taxon>Rhabditida</taxon>
        <taxon>Rhabditina</taxon>
        <taxon>Rhabditomorpha</taxon>
        <taxon>Strongyloidea</taxon>
        <taxon>Metastrongylidae</taxon>
        <taxon>Parelaphostrongylus</taxon>
    </lineage>
</organism>
<dbReference type="AlphaFoldDB" id="A0AAD5MNC0"/>
<evidence type="ECO:0000256" key="2">
    <source>
        <dbReference type="RuleBase" id="RU361183"/>
    </source>
</evidence>
<feature type="region of interest" description="Disordered" evidence="3">
    <location>
        <begin position="133"/>
        <end position="156"/>
    </location>
</feature>
<sequence>MKALATIERRCLVTKTVQHELLHVIGLWHEHMRYDRDKYVKIHYENILPGQQSQFDMIPSAHSTVYNVRYDYNSLMHYGKSALAQPGKVTIETLDSTYTDIIGTQTDASPGDYYKVCNIYSCATCNSKMKRPYDEGEDISNPRPTSDSTTSTDRECSHTQPILCGLLRKAGFLNCDYEYTNKMCCASCNAATPKVSADMS</sequence>
<dbReference type="GO" id="GO:0006508">
    <property type="term" value="P:proteolysis"/>
    <property type="evidence" value="ECO:0007669"/>
    <property type="project" value="UniProtKB-KW"/>
</dbReference>
<gene>
    <name evidence="5" type="ORF">KIN20_017492</name>
</gene>
<feature type="binding site" evidence="1">
    <location>
        <position position="29"/>
    </location>
    <ligand>
        <name>Zn(2+)</name>
        <dbReference type="ChEBI" id="CHEBI:29105"/>
        <note>catalytic</note>
    </ligand>
</feature>
<dbReference type="PANTHER" id="PTHR10127:SF880">
    <property type="entry name" value="ZINC METALLOPROTEINASE NAS-5"/>
    <property type="match status" value="1"/>
</dbReference>
<dbReference type="PANTHER" id="PTHR10127">
    <property type="entry name" value="DISCOIDIN, CUB, EGF, LAMININ , AND ZINC METALLOPROTEASE DOMAIN CONTAINING"/>
    <property type="match status" value="1"/>
</dbReference>
<protein>
    <recommendedName>
        <fullName evidence="2">Metalloendopeptidase</fullName>
        <ecNumber evidence="2">3.4.24.-</ecNumber>
    </recommendedName>
</protein>
<feature type="binding site" evidence="1">
    <location>
        <position position="23"/>
    </location>
    <ligand>
        <name>Zn(2+)</name>
        <dbReference type="ChEBI" id="CHEBI:29105"/>
        <note>catalytic</note>
    </ligand>
</feature>
<dbReference type="PRINTS" id="PR00480">
    <property type="entry name" value="ASTACIN"/>
</dbReference>
<dbReference type="Gene3D" id="3.40.390.10">
    <property type="entry name" value="Collagenase (Catalytic Domain)"/>
    <property type="match status" value="1"/>
</dbReference>
<dbReference type="Proteomes" id="UP001196413">
    <property type="component" value="Unassembled WGS sequence"/>
</dbReference>
<dbReference type="GO" id="GO:0008270">
    <property type="term" value="F:zinc ion binding"/>
    <property type="evidence" value="ECO:0007669"/>
    <property type="project" value="UniProtKB-UniRule"/>
</dbReference>
<evidence type="ECO:0000259" key="4">
    <source>
        <dbReference type="PROSITE" id="PS51864"/>
    </source>
</evidence>
<reference evidence="5" key="1">
    <citation type="submission" date="2021-06" db="EMBL/GenBank/DDBJ databases">
        <title>Parelaphostrongylus tenuis whole genome reference sequence.</title>
        <authorList>
            <person name="Garwood T.J."/>
            <person name="Larsen P.A."/>
            <person name="Fountain-Jones N.M."/>
            <person name="Garbe J.R."/>
            <person name="Macchietto M.G."/>
            <person name="Kania S.A."/>
            <person name="Gerhold R.W."/>
            <person name="Richards J.E."/>
            <person name="Wolf T.M."/>
        </authorList>
    </citation>
    <scope>NUCLEOTIDE SEQUENCE</scope>
    <source>
        <strain evidence="5">MNPRO001-30</strain>
        <tissue evidence="5">Meninges</tissue>
    </source>
</reference>
<keyword evidence="1 2" id="KW-0378">Hydrolase</keyword>
<evidence type="ECO:0000256" key="1">
    <source>
        <dbReference type="PROSITE-ProRule" id="PRU01211"/>
    </source>
</evidence>
<accession>A0AAD5MNC0</accession>
<comment type="caution">
    <text evidence="5">The sequence shown here is derived from an EMBL/GenBank/DDBJ whole genome shotgun (WGS) entry which is preliminary data.</text>
</comment>
<comment type="caution">
    <text evidence="1">Lacks conserved residue(s) required for the propagation of feature annotation.</text>
</comment>
<feature type="active site" evidence="1">
    <location>
        <position position="20"/>
    </location>
</feature>
<keyword evidence="6" id="KW-1185">Reference proteome</keyword>
<dbReference type="EC" id="3.4.24.-" evidence="2"/>
<dbReference type="GO" id="GO:0004222">
    <property type="term" value="F:metalloendopeptidase activity"/>
    <property type="evidence" value="ECO:0007669"/>
    <property type="project" value="UniProtKB-UniRule"/>
</dbReference>
<dbReference type="InterPro" id="IPR024079">
    <property type="entry name" value="MetalloPept_cat_dom_sf"/>
</dbReference>
<comment type="cofactor">
    <cofactor evidence="1 2">
        <name>Zn(2+)</name>
        <dbReference type="ChEBI" id="CHEBI:29105"/>
    </cofactor>
    <text evidence="1 2">Binds 1 zinc ion per subunit.</text>
</comment>
<dbReference type="InterPro" id="IPR001506">
    <property type="entry name" value="Peptidase_M12A"/>
</dbReference>
<dbReference type="Pfam" id="PF01400">
    <property type="entry name" value="Astacin"/>
    <property type="match status" value="1"/>
</dbReference>